<reference evidence="1" key="2">
    <citation type="journal article" date="2021" name="Genome Biol. Evol.">
        <title>Developing a high-quality reference genome for a parasitic bivalve with doubly uniparental inheritance (Bivalvia: Unionida).</title>
        <authorList>
            <person name="Smith C.H."/>
        </authorList>
    </citation>
    <scope>NUCLEOTIDE SEQUENCE</scope>
    <source>
        <strain evidence="1">CHS0354</strain>
        <tissue evidence="1">Mantle</tissue>
    </source>
</reference>
<reference evidence="1" key="3">
    <citation type="submission" date="2023-05" db="EMBL/GenBank/DDBJ databases">
        <authorList>
            <person name="Smith C.H."/>
        </authorList>
    </citation>
    <scope>NUCLEOTIDE SEQUENCE</scope>
    <source>
        <strain evidence="1">CHS0354</strain>
        <tissue evidence="1">Mantle</tissue>
    </source>
</reference>
<dbReference type="Proteomes" id="UP001195483">
    <property type="component" value="Unassembled WGS sequence"/>
</dbReference>
<evidence type="ECO:0000313" key="1">
    <source>
        <dbReference type="EMBL" id="KAK3594251.1"/>
    </source>
</evidence>
<sequence length="62" mass="6972">MIKIYNSEYIFEFTAFNEDVLPLYAATLPASSMMNAIAARARSAKASGIINENRQLLPIAWY</sequence>
<organism evidence="1 2">
    <name type="scientific">Potamilus streckersoni</name>
    <dbReference type="NCBI Taxonomy" id="2493646"/>
    <lineage>
        <taxon>Eukaryota</taxon>
        <taxon>Metazoa</taxon>
        <taxon>Spiralia</taxon>
        <taxon>Lophotrochozoa</taxon>
        <taxon>Mollusca</taxon>
        <taxon>Bivalvia</taxon>
        <taxon>Autobranchia</taxon>
        <taxon>Heteroconchia</taxon>
        <taxon>Palaeoheterodonta</taxon>
        <taxon>Unionida</taxon>
        <taxon>Unionoidea</taxon>
        <taxon>Unionidae</taxon>
        <taxon>Ambleminae</taxon>
        <taxon>Lampsilini</taxon>
        <taxon>Potamilus</taxon>
    </lineage>
</organism>
<evidence type="ECO:0000313" key="2">
    <source>
        <dbReference type="Proteomes" id="UP001195483"/>
    </source>
</evidence>
<reference evidence="1" key="1">
    <citation type="journal article" date="2021" name="Genome Biol. Evol.">
        <title>A High-Quality Reference Genome for a Parasitic Bivalve with Doubly Uniparental Inheritance (Bivalvia: Unionida).</title>
        <authorList>
            <person name="Smith C.H."/>
        </authorList>
    </citation>
    <scope>NUCLEOTIDE SEQUENCE</scope>
    <source>
        <strain evidence="1">CHS0354</strain>
    </source>
</reference>
<dbReference type="AlphaFoldDB" id="A0AAE0SM41"/>
<accession>A0AAE0SM41</accession>
<comment type="caution">
    <text evidence="1">The sequence shown here is derived from an EMBL/GenBank/DDBJ whole genome shotgun (WGS) entry which is preliminary data.</text>
</comment>
<protein>
    <submittedName>
        <fullName evidence="1">Uncharacterized protein</fullName>
    </submittedName>
</protein>
<name>A0AAE0SM41_9BIVA</name>
<proteinExistence type="predicted"/>
<keyword evidence="2" id="KW-1185">Reference proteome</keyword>
<dbReference type="EMBL" id="JAEAOA010001243">
    <property type="protein sequence ID" value="KAK3594251.1"/>
    <property type="molecule type" value="Genomic_DNA"/>
</dbReference>
<gene>
    <name evidence="1" type="ORF">CHS0354_020433</name>
</gene>